<dbReference type="RefSeq" id="WP_124152144.1">
    <property type="nucleotide sequence ID" value="NZ_RQIS01000011.1"/>
</dbReference>
<reference evidence="1 2" key="1">
    <citation type="submission" date="2018-11" db="EMBL/GenBank/DDBJ databases">
        <title>Paraburkholderia sp. DHOA04, isolated from soil.</title>
        <authorList>
            <person name="Gao Z.-H."/>
            <person name="Qiu L.-H."/>
            <person name="Fu J.-C."/>
        </authorList>
    </citation>
    <scope>NUCLEOTIDE SEQUENCE [LARGE SCALE GENOMIC DNA]</scope>
    <source>
        <strain evidence="1 2">DHOA04</strain>
    </source>
</reference>
<name>A0A3N6PSN5_9BURK</name>
<evidence type="ECO:0000313" key="2">
    <source>
        <dbReference type="Proteomes" id="UP000272778"/>
    </source>
</evidence>
<comment type="caution">
    <text evidence="1">The sequence shown here is derived from an EMBL/GenBank/DDBJ whole genome shotgun (WGS) entry which is preliminary data.</text>
</comment>
<protein>
    <submittedName>
        <fullName evidence="1">Uncharacterized protein</fullName>
    </submittedName>
</protein>
<dbReference type="AlphaFoldDB" id="A0A3N6PSN5"/>
<proteinExistence type="predicted"/>
<accession>A0A3N6PSN5</accession>
<dbReference type="EMBL" id="RQIS01000011">
    <property type="protein sequence ID" value="RQH05010.1"/>
    <property type="molecule type" value="Genomic_DNA"/>
</dbReference>
<sequence>MVIRSHRDRFWFRLTPHRRRVPRYPLNPTASSLIAERVPISLSGWLFRMSRDRPNRTGLGRRAIRLGQRRSRRRRQLRLRMALKVPCRLFLPRRDGIHDGPLR</sequence>
<keyword evidence="2" id="KW-1185">Reference proteome</keyword>
<organism evidence="1 2">
    <name type="scientific">Paraburkholderia dinghuensis</name>
    <dbReference type="NCBI Taxonomy" id="2305225"/>
    <lineage>
        <taxon>Bacteria</taxon>
        <taxon>Pseudomonadati</taxon>
        <taxon>Pseudomonadota</taxon>
        <taxon>Betaproteobacteria</taxon>
        <taxon>Burkholderiales</taxon>
        <taxon>Burkholderiaceae</taxon>
        <taxon>Paraburkholderia</taxon>
    </lineage>
</organism>
<gene>
    <name evidence="1" type="ORF">D1Y85_16505</name>
</gene>
<evidence type="ECO:0000313" key="1">
    <source>
        <dbReference type="EMBL" id="RQH05010.1"/>
    </source>
</evidence>
<dbReference type="Proteomes" id="UP000272778">
    <property type="component" value="Unassembled WGS sequence"/>
</dbReference>